<feature type="compositionally biased region" description="Acidic residues" evidence="1">
    <location>
        <begin position="98"/>
        <end position="110"/>
    </location>
</feature>
<evidence type="ECO:0000256" key="1">
    <source>
        <dbReference type="SAM" id="MobiDB-lite"/>
    </source>
</evidence>
<evidence type="ECO:0000313" key="3">
    <source>
        <dbReference type="EMBL" id="QSG01718.1"/>
    </source>
</evidence>
<evidence type="ECO:0000256" key="2">
    <source>
        <dbReference type="SAM" id="Phobius"/>
    </source>
</evidence>
<feature type="compositionally biased region" description="Basic and acidic residues" evidence="1">
    <location>
        <begin position="73"/>
        <end position="90"/>
    </location>
</feature>
<feature type="compositionally biased region" description="Basic and acidic residues" evidence="1">
    <location>
        <begin position="111"/>
        <end position="126"/>
    </location>
</feature>
<dbReference type="EMBL" id="CP064786">
    <property type="protein sequence ID" value="QSG01718.1"/>
    <property type="molecule type" value="Genomic_DNA"/>
</dbReference>
<feature type="transmembrane region" description="Helical" evidence="2">
    <location>
        <begin position="38"/>
        <end position="56"/>
    </location>
</feature>
<evidence type="ECO:0008006" key="5">
    <source>
        <dbReference type="Google" id="ProtNLM"/>
    </source>
</evidence>
<keyword evidence="2" id="KW-0812">Transmembrane</keyword>
<keyword evidence="2" id="KW-0472">Membrane</keyword>
<dbReference type="KEGG" id="hara:AArcS_0489"/>
<gene>
    <name evidence="3" type="ORF">AArcS_0489</name>
</gene>
<evidence type="ECO:0000313" key="4">
    <source>
        <dbReference type="Proteomes" id="UP000663586"/>
    </source>
</evidence>
<name>A0A897MP42_9EURY</name>
<sequence>MSDRLSVDPTGLKLALLVGGGLLLFIFAGQVLRFMSRMVSWGLFVLLAALAMYVVYEVYTGWSAGAESQRSVETSRSETADPVSDVKTEYTEGSMSEAELEEELDQLLDDQQERESRDMSELEKEL</sequence>
<feature type="transmembrane region" description="Helical" evidence="2">
    <location>
        <begin position="12"/>
        <end position="32"/>
    </location>
</feature>
<organism evidence="3 4">
    <name type="scientific">Natranaeroarchaeum sulfidigenes</name>
    <dbReference type="NCBI Taxonomy" id="2784880"/>
    <lineage>
        <taxon>Archaea</taxon>
        <taxon>Methanobacteriati</taxon>
        <taxon>Methanobacteriota</taxon>
        <taxon>Stenosarchaea group</taxon>
        <taxon>Halobacteria</taxon>
        <taxon>Halobacteriales</taxon>
        <taxon>Natronoarchaeaceae</taxon>
        <taxon>Natranaeroarchaeum</taxon>
    </lineage>
</organism>
<proteinExistence type="predicted"/>
<keyword evidence="2" id="KW-1133">Transmembrane helix</keyword>
<dbReference type="GeneID" id="70683870"/>
<protein>
    <recommendedName>
        <fullName evidence="5">SHOCT domain-containing protein</fullName>
    </recommendedName>
</protein>
<accession>A0A897MP42</accession>
<dbReference type="Proteomes" id="UP000663586">
    <property type="component" value="Chromosome"/>
</dbReference>
<reference evidence="3" key="1">
    <citation type="submission" date="2020-11" db="EMBL/GenBank/DDBJ databases">
        <title>Carbohydrate-dependent, anaerobic sulfur respiration: A novel catabolism in halophilic archaea.</title>
        <authorList>
            <person name="Sorokin D.Y."/>
            <person name="Messina E."/>
            <person name="Smedile F."/>
            <person name="La Cono V."/>
            <person name="Hallsworth J.E."/>
            <person name="Yakimov M.M."/>
        </authorList>
    </citation>
    <scope>NUCLEOTIDE SEQUENCE</scope>
    <source>
        <strain evidence="3">AArc-S</strain>
    </source>
</reference>
<feature type="region of interest" description="Disordered" evidence="1">
    <location>
        <begin position="66"/>
        <end position="126"/>
    </location>
</feature>
<dbReference type="AlphaFoldDB" id="A0A897MP42"/>
<dbReference type="RefSeq" id="WP_238478829.1">
    <property type="nucleotide sequence ID" value="NZ_CP064786.1"/>
</dbReference>
<keyword evidence="4" id="KW-1185">Reference proteome</keyword>